<evidence type="ECO:0000259" key="3">
    <source>
        <dbReference type="Pfam" id="PF00171"/>
    </source>
</evidence>
<proteinExistence type="inferred from homology"/>
<dbReference type="CDD" id="cd07078">
    <property type="entry name" value="ALDH"/>
    <property type="match status" value="1"/>
</dbReference>
<evidence type="ECO:0000313" key="5">
    <source>
        <dbReference type="Proteomes" id="UP000176725"/>
    </source>
</evidence>
<organism evidence="4 5">
    <name type="scientific">Candidatus Woesebacteria bacterium RIFCSPLOWO2_01_FULL_39_25</name>
    <dbReference type="NCBI Taxonomy" id="1802521"/>
    <lineage>
        <taxon>Bacteria</taxon>
        <taxon>Candidatus Woeseibacteriota</taxon>
    </lineage>
</organism>
<dbReference type="InterPro" id="IPR016161">
    <property type="entry name" value="Ald_DH/histidinol_DH"/>
</dbReference>
<dbReference type="SUPFAM" id="SSF53720">
    <property type="entry name" value="ALDH-like"/>
    <property type="match status" value="1"/>
</dbReference>
<dbReference type="Gene3D" id="3.40.605.10">
    <property type="entry name" value="Aldehyde Dehydrogenase, Chain A, domain 1"/>
    <property type="match status" value="1"/>
</dbReference>
<dbReference type="Proteomes" id="UP000176725">
    <property type="component" value="Unassembled WGS sequence"/>
</dbReference>
<comment type="similarity">
    <text evidence="1">Belongs to the aldehyde dehydrogenase family.</text>
</comment>
<dbReference type="PANTHER" id="PTHR11699">
    <property type="entry name" value="ALDEHYDE DEHYDROGENASE-RELATED"/>
    <property type="match status" value="1"/>
</dbReference>
<dbReference type="STRING" id="1802521.A2893_00560"/>
<dbReference type="EMBL" id="MGHH01000014">
    <property type="protein sequence ID" value="OGM63984.1"/>
    <property type="molecule type" value="Genomic_DNA"/>
</dbReference>
<dbReference type="AlphaFoldDB" id="A0A1F8BIU5"/>
<feature type="domain" description="Aldehyde dehydrogenase" evidence="3">
    <location>
        <begin position="3"/>
        <end position="453"/>
    </location>
</feature>
<dbReference type="InterPro" id="IPR016162">
    <property type="entry name" value="Ald_DH_N"/>
</dbReference>
<dbReference type="GO" id="GO:0016620">
    <property type="term" value="F:oxidoreductase activity, acting on the aldehyde or oxo group of donors, NAD or NADP as acceptor"/>
    <property type="evidence" value="ECO:0007669"/>
    <property type="project" value="InterPro"/>
</dbReference>
<comment type="caution">
    <text evidence="4">The sequence shown here is derived from an EMBL/GenBank/DDBJ whole genome shotgun (WGS) entry which is preliminary data.</text>
</comment>
<evidence type="ECO:0000313" key="4">
    <source>
        <dbReference type="EMBL" id="OGM63984.1"/>
    </source>
</evidence>
<accession>A0A1F8BIU5</accession>
<sequence length="457" mass="50800">MKKLQSINPSNYQVLGTVDVSMVQEIENKVKLAKSSQKKWAELGIAKRVALLKTAFEDLKNKKVDLTLLESREMGMPLSETLVDFDSTLNYANWYFDNAEKYLSPETTFENDKEIHQVFYEPIGVSAVIIPWNFPFANFVWGALQSLIAGNTIVLKHSEEVPLCGKFIEDILARHLPKGVFNEVYGDGQVGKLLVQQDINMIAFTGSTKTGKFLYETAGKKFIKAVMELGGSAPGIIFDGADLDLAVGNVCFNRLLNQGQCCDGLKRLIVHESVFDEVVKKAASTFSAKKIGDAEDKETEIGPLVAKRQLDLLISQVEDAKQKGAKVITGGNSLEEKLGGVFFEPTVLTDITNDMQIWKEEVFGPVLPIVKFKTEQEAIEYANQTVYGLGSYVFTKDRERAERVSKAIESGMVSVNGTNYIMPFNPFGGYKNSGFGREHGRYGFHEVTQIKIIAKNK</sequence>
<gene>
    <name evidence="4" type="ORF">A2893_00560</name>
</gene>
<dbReference type="Pfam" id="PF00171">
    <property type="entry name" value="Aldedh"/>
    <property type="match status" value="1"/>
</dbReference>
<dbReference type="InterPro" id="IPR016163">
    <property type="entry name" value="Ald_DH_C"/>
</dbReference>
<reference evidence="4 5" key="1">
    <citation type="journal article" date="2016" name="Nat. Commun.">
        <title>Thousands of microbial genomes shed light on interconnected biogeochemical processes in an aquifer system.</title>
        <authorList>
            <person name="Anantharaman K."/>
            <person name="Brown C.T."/>
            <person name="Hug L.A."/>
            <person name="Sharon I."/>
            <person name="Castelle C.J."/>
            <person name="Probst A.J."/>
            <person name="Thomas B.C."/>
            <person name="Singh A."/>
            <person name="Wilkins M.J."/>
            <person name="Karaoz U."/>
            <person name="Brodie E.L."/>
            <person name="Williams K.H."/>
            <person name="Hubbard S.S."/>
            <person name="Banfield J.F."/>
        </authorList>
    </citation>
    <scope>NUCLEOTIDE SEQUENCE [LARGE SCALE GENOMIC DNA]</scope>
</reference>
<name>A0A1F8BIU5_9BACT</name>
<evidence type="ECO:0000256" key="2">
    <source>
        <dbReference type="ARBA" id="ARBA00023002"/>
    </source>
</evidence>
<protein>
    <recommendedName>
        <fullName evidence="3">Aldehyde dehydrogenase domain-containing protein</fullName>
    </recommendedName>
</protein>
<keyword evidence="2" id="KW-0560">Oxidoreductase</keyword>
<evidence type="ECO:0000256" key="1">
    <source>
        <dbReference type="ARBA" id="ARBA00009986"/>
    </source>
</evidence>
<dbReference type="Gene3D" id="3.40.309.10">
    <property type="entry name" value="Aldehyde Dehydrogenase, Chain A, domain 2"/>
    <property type="match status" value="1"/>
</dbReference>
<dbReference type="FunFam" id="3.40.309.10:FF:000009">
    <property type="entry name" value="Aldehyde dehydrogenase A"/>
    <property type="match status" value="1"/>
</dbReference>
<dbReference type="InterPro" id="IPR015590">
    <property type="entry name" value="Aldehyde_DH_dom"/>
</dbReference>